<evidence type="ECO:0000313" key="2">
    <source>
        <dbReference type="EMBL" id="QEV16555.1"/>
    </source>
</evidence>
<proteinExistence type="predicted"/>
<reference evidence="2 3" key="1">
    <citation type="submission" date="2017-09" db="EMBL/GenBank/DDBJ databases">
        <authorList>
            <person name="Lee N."/>
            <person name="Cho B.-K."/>
        </authorList>
    </citation>
    <scope>NUCLEOTIDE SEQUENCE [LARGE SCALE GENOMIC DNA]</scope>
    <source>
        <strain evidence="2 3">ATCC 12461</strain>
    </source>
</reference>
<dbReference type="Proteomes" id="UP000326553">
    <property type="component" value="Chromosome"/>
</dbReference>
<protein>
    <submittedName>
        <fullName evidence="2">DUF317 domain-containing protein</fullName>
    </submittedName>
</protein>
<dbReference type="InterPro" id="IPR005523">
    <property type="entry name" value="DUF317_SPDY"/>
</dbReference>
<name>A0A5J6HHK5_STRAD</name>
<sequence>MEQPPPSPAITEATEPLADAEWKHTIDGRYLTWEAHGPQEGGVQFDAFASQRPNSPLPTWTIWGGHTAHQPAWALQLSANTPADLVQYITFEMAEGSARRLIHPAADGLALRTTLVPAPVAKATPDTRLPGHGR</sequence>
<dbReference type="RefSeq" id="WP_055528782.1">
    <property type="nucleotide sequence ID" value="NZ_CP023695.1"/>
</dbReference>
<dbReference type="EMBL" id="CP023695">
    <property type="protein sequence ID" value="QEV16555.1"/>
    <property type="molecule type" value="Genomic_DNA"/>
</dbReference>
<keyword evidence="3" id="KW-1185">Reference proteome</keyword>
<evidence type="ECO:0000259" key="1">
    <source>
        <dbReference type="Pfam" id="PF03771"/>
    </source>
</evidence>
<evidence type="ECO:0000313" key="3">
    <source>
        <dbReference type="Proteomes" id="UP000326553"/>
    </source>
</evidence>
<accession>A0A5J6HHK5</accession>
<feature type="domain" description="DUF317" evidence="1">
    <location>
        <begin position="43"/>
        <end position="91"/>
    </location>
</feature>
<dbReference type="AlphaFoldDB" id="A0A5J6HHK5"/>
<gene>
    <name evidence="2" type="ORF">CP975_02690</name>
</gene>
<dbReference type="OrthoDB" id="4283716at2"/>
<organism evidence="2 3">
    <name type="scientific">Streptomyces alboniger</name>
    <dbReference type="NCBI Taxonomy" id="132473"/>
    <lineage>
        <taxon>Bacteria</taxon>
        <taxon>Bacillati</taxon>
        <taxon>Actinomycetota</taxon>
        <taxon>Actinomycetes</taxon>
        <taxon>Kitasatosporales</taxon>
        <taxon>Streptomycetaceae</taxon>
        <taxon>Streptomyces</taxon>
        <taxon>Streptomyces aurantiacus group</taxon>
    </lineage>
</organism>
<dbReference type="KEGG" id="salw:CP975_02690"/>
<dbReference type="Pfam" id="PF03771">
    <property type="entry name" value="SPDY"/>
    <property type="match status" value="1"/>
</dbReference>